<evidence type="ECO:0000313" key="3">
    <source>
        <dbReference type="EMBL" id="OQK17631.1"/>
    </source>
</evidence>
<accession>A0A1V8M7T8</accession>
<feature type="domain" description="Lipocalin-like" evidence="2">
    <location>
        <begin position="32"/>
        <end position="107"/>
    </location>
</feature>
<dbReference type="EMBL" id="LPUF01000001">
    <property type="protein sequence ID" value="OQK17631.1"/>
    <property type="molecule type" value="Genomic_DNA"/>
</dbReference>
<dbReference type="AlphaFoldDB" id="A0A1V8M7T8"/>
<name>A0A1V8M7T8_9GAMM</name>
<keyword evidence="1" id="KW-0732">Signal</keyword>
<dbReference type="OrthoDB" id="5568720at2"/>
<evidence type="ECO:0000256" key="1">
    <source>
        <dbReference type="SAM" id="SignalP"/>
    </source>
</evidence>
<organism evidence="3 4">
    <name type="scientific">Methyloprofundus sedimenti</name>
    <dbReference type="NCBI Taxonomy" id="1420851"/>
    <lineage>
        <taxon>Bacteria</taxon>
        <taxon>Pseudomonadati</taxon>
        <taxon>Pseudomonadota</taxon>
        <taxon>Gammaproteobacteria</taxon>
        <taxon>Methylococcales</taxon>
        <taxon>Methylococcaceae</taxon>
        <taxon>Methyloprofundus</taxon>
    </lineage>
</organism>
<feature type="chain" id="PRO_5012641683" description="Lipocalin-like domain-containing protein" evidence="1">
    <location>
        <begin position="18"/>
        <end position="129"/>
    </location>
</feature>
<dbReference type="Proteomes" id="UP000191980">
    <property type="component" value="Unassembled WGS sequence"/>
</dbReference>
<sequence length="129" mass="14458">MKILNFIVILLSLSTFAGVVNAAIPLESDNQILGSWKLDTTKQSATSSELIEREDTWTFKNGTVTITNIPRDGGYYDQSPVKYVIEDGKLKVSVLGRAGKFEIFSLEERGENNMVLKAKYGNIYQFTKK</sequence>
<gene>
    <name evidence="3" type="ORF">AU255_07135</name>
</gene>
<protein>
    <recommendedName>
        <fullName evidence="2">Lipocalin-like domain-containing protein</fullName>
    </recommendedName>
</protein>
<dbReference type="RefSeq" id="WP_080522241.1">
    <property type="nucleotide sequence ID" value="NZ_LPUF01000001.1"/>
</dbReference>
<keyword evidence="4" id="KW-1185">Reference proteome</keyword>
<comment type="caution">
    <text evidence="3">The sequence shown here is derived from an EMBL/GenBank/DDBJ whole genome shotgun (WGS) entry which is preliminary data.</text>
</comment>
<proteinExistence type="predicted"/>
<evidence type="ECO:0000313" key="4">
    <source>
        <dbReference type="Proteomes" id="UP000191980"/>
    </source>
</evidence>
<evidence type="ECO:0000259" key="2">
    <source>
        <dbReference type="Pfam" id="PF13648"/>
    </source>
</evidence>
<feature type="signal peptide" evidence="1">
    <location>
        <begin position="1"/>
        <end position="17"/>
    </location>
</feature>
<reference evidence="3 4" key="1">
    <citation type="submission" date="2015-12" db="EMBL/GenBank/DDBJ databases">
        <authorList>
            <person name="Shamseldin A."/>
            <person name="Moawad H."/>
            <person name="Abd El-Rahim W.M."/>
            <person name="Sadowsky M.J."/>
        </authorList>
    </citation>
    <scope>NUCLEOTIDE SEQUENCE [LARGE SCALE GENOMIC DNA]</scope>
    <source>
        <strain evidence="3 4">WF1</strain>
    </source>
</reference>
<dbReference type="Pfam" id="PF13648">
    <property type="entry name" value="Lipocalin_4"/>
    <property type="match status" value="1"/>
</dbReference>
<dbReference type="InterPro" id="IPR024311">
    <property type="entry name" value="Lipocalin-like"/>
</dbReference>